<protein>
    <submittedName>
        <fullName evidence="1">Uncharacterized protein</fullName>
    </submittedName>
</protein>
<evidence type="ECO:0000313" key="1">
    <source>
        <dbReference type="EMBL" id="VEL32386.1"/>
    </source>
</evidence>
<dbReference type="AlphaFoldDB" id="A0A3S5FFK5"/>
<name>A0A3S5FFK5_9PLAT</name>
<sequence>MGCLGRSRRGFERAGYPIVSPGDRLDGSRLSGSRVTGLTEIHVLTDRSGARTCQRMPATSVPRLGSFTSVGWNLMPELMH</sequence>
<keyword evidence="2" id="KW-1185">Reference proteome</keyword>
<reference evidence="1" key="1">
    <citation type="submission" date="2018-11" db="EMBL/GenBank/DDBJ databases">
        <authorList>
            <consortium name="Pathogen Informatics"/>
        </authorList>
    </citation>
    <scope>NUCLEOTIDE SEQUENCE</scope>
</reference>
<dbReference type="Proteomes" id="UP000784294">
    <property type="component" value="Unassembled WGS sequence"/>
</dbReference>
<proteinExistence type="predicted"/>
<organism evidence="1 2">
    <name type="scientific">Protopolystoma xenopodis</name>
    <dbReference type="NCBI Taxonomy" id="117903"/>
    <lineage>
        <taxon>Eukaryota</taxon>
        <taxon>Metazoa</taxon>
        <taxon>Spiralia</taxon>
        <taxon>Lophotrochozoa</taxon>
        <taxon>Platyhelminthes</taxon>
        <taxon>Monogenea</taxon>
        <taxon>Polyopisthocotylea</taxon>
        <taxon>Polystomatidea</taxon>
        <taxon>Polystomatidae</taxon>
        <taxon>Protopolystoma</taxon>
    </lineage>
</organism>
<gene>
    <name evidence="1" type="ORF">PXEA_LOCUS25826</name>
</gene>
<evidence type="ECO:0000313" key="2">
    <source>
        <dbReference type="Proteomes" id="UP000784294"/>
    </source>
</evidence>
<accession>A0A3S5FFK5</accession>
<dbReference type="EMBL" id="CAAALY010133732">
    <property type="protein sequence ID" value="VEL32386.1"/>
    <property type="molecule type" value="Genomic_DNA"/>
</dbReference>
<comment type="caution">
    <text evidence="1">The sequence shown here is derived from an EMBL/GenBank/DDBJ whole genome shotgun (WGS) entry which is preliminary data.</text>
</comment>